<dbReference type="GO" id="GO:0005829">
    <property type="term" value="C:cytosol"/>
    <property type="evidence" value="ECO:0007669"/>
    <property type="project" value="TreeGrafter"/>
</dbReference>
<dbReference type="RefSeq" id="WP_025774680.1">
    <property type="nucleotide sequence ID" value="NZ_DF238840.1"/>
</dbReference>
<dbReference type="InterPro" id="IPR050625">
    <property type="entry name" value="ParA/MinD_ATPase"/>
</dbReference>
<evidence type="ECO:0000313" key="2">
    <source>
        <dbReference type="EMBL" id="GAF26970.1"/>
    </source>
</evidence>
<sequence length="249" mass="27309">MARHIAVAGKGGTGKTTFAALMIRYLIEGQKGSILAVDADPNANLNEALGVQIDTVIADILDATKNPKSIPEGMSKEIFVQYQLAQALVETKDFDLLTMGRPQGPGCYCYPNDLLRKHLETLSDNYDYMIIDSEAGLEHISRRIIQNVSDLFVISDASARGIRSAGRVRELVQELQLPINNLYLIVTKTTGDIAPLQEEIERTGIPLTGVIPYDEQIVDYDIHSKPLFDLPATSVSVQAVKAILARCQL</sequence>
<dbReference type="InterPro" id="IPR014433">
    <property type="entry name" value="CooC"/>
</dbReference>
<evidence type="ECO:0000259" key="1">
    <source>
        <dbReference type="Pfam" id="PF01656"/>
    </source>
</evidence>
<dbReference type="PANTHER" id="PTHR43384:SF7">
    <property type="entry name" value="CARBON-MONOXIDE DEHYDROGENASE ACCESSORY PROTEIN"/>
    <property type="match status" value="1"/>
</dbReference>
<protein>
    <submittedName>
        <fullName evidence="2">CO dehydrogenase maturation factor</fullName>
    </submittedName>
</protein>
<dbReference type="InterPro" id="IPR027417">
    <property type="entry name" value="P-loop_NTPase"/>
</dbReference>
<dbReference type="Pfam" id="PF01656">
    <property type="entry name" value="CbiA"/>
    <property type="match status" value="1"/>
</dbReference>
<feature type="domain" description="CobQ/CobB/MinD/ParA nucleotide binding" evidence="1">
    <location>
        <begin position="6"/>
        <end position="225"/>
    </location>
</feature>
<dbReference type="InterPro" id="IPR002586">
    <property type="entry name" value="CobQ/CobB/MinD/ParA_Nub-bd_dom"/>
</dbReference>
<dbReference type="CDD" id="cd02034">
    <property type="entry name" value="CooC1"/>
    <property type="match status" value="1"/>
</dbReference>
<dbReference type="SUPFAM" id="SSF52540">
    <property type="entry name" value="P-loop containing nucleoside triphosphate hydrolases"/>
    <property type="match status" value="1"/>
</dbReference>
<proteinExistence type="predicted"/>
<reference evidence="2" key="1">
    <citation type="journal article" date="2014" name="Gene">
        <title>Genome-guided analysis of transformation efficiency and carbon dioxide assimilation by Moorella thermoacetica Y72.</title>
        <authorList>
            <person name="Tsukahara K."/>
            <person name="Kita A."/>
            <person name="Nakashimada Y."/>
            <person name="Hoshino T."/>
            <person name="Murakami K."/>
        </authorList>
    </citation>
    <scope>NUCLEOTIDE SEQUENCE [LARGE SCALE GENOMIC DNA]</scope>
    <source>
        <strain evidence="2">Y72</strain>
    </source>
</reference>
<dbReference type="PIRSF" id="PIRSF005647">
    <property type="entry name" value="CooC"/>
    <property type="match status" value="1"/>
</dbReference>
<gene>
    <name evidence="2" type="ORF">MTY_2310</name>
</gene>
<dbReference type="GO" id="GO:0016887">
    <property type="term" value="F:ATP hydrolysis activity"/>
    <property type="evidence" value="ECO:0007669"/>
    <property type="project" value="TreeGrafter"/>
</dbReference>
<dbReference type="EMBL" id="DF238840">
    <property type="protein sequence ID" value="GAF26970.1"/>
    <property type="molecule type" value="Genomic_DNA"/>
</dbReference>
<name>A0A0S6UDD8_NEOTH</name>
<accession>A0A0S6UDD8</accession>
<dbReference type="AlphaFoldDB" id="A0A0S6UDD8"/>
<dbReference type="Proteomes" id="UP000063718">
    <property type="component" value="Unassembled WGS sequence"/>
</dbReference>
<dbReference type="GO" id="GO:0005524">
    <property type="term" value="F:ATP binding"/>
    <property type="evidence" value="ECO:0007669"/>
    <property type="project" value="TreeGrafter"/>
</dbReference>
<dbReference type="GO" id="GO:0051782">
    <property type="term" value="P:negative regulation of cell division"/>
    <property type="evidence" value="ECO:0007669"/>
    <property type="project" value="TreeGrafter"/>
</dbReference>
<dbReference type="PANTHER" id="PTHR43384">
    <property type="entry name" value="SEPTUM SITE-DETERMINING PROTEIN MIND HOMOLOG, CHLOROPLASTIC-RELATED"/>
    <property type="match status" value="1"/>
</dbReference>
<dbReference type="GO" id="GO:0009898">
    <property type="term" value="C:cytoplasmic side of plasma membrane"/>
    <property type="evidence" value="ECO:0007669"/>
    <property type="project" value="TreeGrafter"/>
</dbReference>
<organism evidence="2">
    <name type="scientific">Moorella thermoacetica Y72</name>
    <dbReference type="NCBI Taxonomy" id="1325331"/>
    <lineage>
        <taxon>Bacteria</taxon>
        <taxon>Bacillati</taxon>
        <taxon>Bacillota</taxon>
        <taxon>Clostridia</taxon>
        <taxon>Neomoorellales</taxon>
        <taxon>Neomoorellaceae</taxon>
        <taxon>Neomoorella</taxon>
    </lineage>
</organism>
<dbReference type="Gene3D" id="3.40.50.300">
    <property type="entry name" value="P-loop containing nucleotide triphosphate hydrolases"/>
    <property type="match status" value="1"/>
</dbReference>